<reference evidence="9" key="1">
    <citation type="submission" date="2018-05" db="EMBL/GenBank/DDBJ databases">
        <authorList>
            <person name="Lanie J.A."/>
            <person name="Ng W.-L."/>
            <person name="Kazmierczak K.M."/>
            <person name="Andrzejewski T.M."/>
            <person name="Davidsen T.M."/>
            <person name="Wayne K.J."/>
            <person name="Tettelin H."/>
            <person name="Glass J.I."/>
            <person name="Rusch D."/>
            <person name="Podicherti R."/>
            <person name="Tsui H.-C.T."/>
            <person name="Winkler M.E."/>
        </authorList>
    </citation>
    <scope>NUCLEOTIDE SEQUENCE</scope>
</reference>
<keyword evidence="4 7" id="KW-0812">Transmembrane</keyword>
<comment type="subcellular location">
    <subcellularLocation>
        <location evidence="1">Cell membrane</location>
        <topology evidence="1">Multi-pass membrane protein</topology>
    </subcellularLocation>
</comment>
<dbReference type="Gene3D" id="1.20.1640.10">
    <property type="entry name" value="Multidrug efflux transporter AcrB transmembrane domain"/>
    <property type="match status" value="1"/>
</dbReference>
<dbReference type="EMBL" id="UINC01101677">
    <property type="protein sequence ID" value="SVC62676.1"/>
    <property type="molecule type" value="Genomic_DNA"/>
</dbReference>
<dbReference type="Pfam" id="PF03176">
    <property type="entry name" value="MMPL"/>
    <property type="match status" value="1"/>
</dbReference>
<organism evidence="9">
    <name type="scientific">marine metagenome</name>
    <dbReference type="NCBI Taxonomy" id="408172"/>
    <lineage>
        <taxon>unclassified sequences</taxon>
        <taxon>metagenomes</taxon>
        <taxon>ecological metagenomes</taxon>
    </lineage>
</organism>
<dbReference type="PANTHER" id="PTHR33406:SF6">
    <property type="entry name" value="MEMBRANE PROTEIN YDGH-RELATED"/>
    <property type="match status" value="1"/>
</dbReference>
<feature type="non-terminal residue" evidence="9">
    <location>
        <position position="365"/>
    </location>
</feature>
<evidence type="ECO:0000256" key="3">
    <source>
        <dbReference type="ARBA" id="ARBA00022475"/>
    </source>
</evidence>
<evidence type="ECO:0000256" key="7">
    <source>
        <dbReference type="SAM" id="Phobius"/>
    </source>
</evidence>
<feature type="domain" description="Membrane transport protein MMPL" evidence="8">
    <location>
        <begin position="267"/>
        <end position="365"/>
    </location>
</feature>
<evidence type="ECO:0000259" key="8">
    <source>
        <dbReference type="Pfam" id="PF03176"/>
    </source>
</evidence>
<evidence type="ECO:0000256" key="6">
    <source>
        <dbReference type="ARBA" id="ARBA00023136"/>
    </source>
</evidence>
<keyword evidence="3" id="KW-1003">Cell membrane</keyword>
<accession>A0A382NNK7</accession>
<feature type="non-terminal residue" evidence="9">
    <location>
        <position position="1"/>
    </location>
</feature>
<dbReference type="SUPFAM" id="SSF82866">
    <property type="entry name" value="Multidrug efflux transporter AcrB transmembrane domain"/>
    <property type="match status" value="1"/>
</dbReference>
<evidence type="ECO:0000256" key="5">
    <source>
        <dbReference type="ARBA" id="ARBA00022989"/>
    </source>
</evidence>
<dbReference type="GO" id="GO:0005886">
    <property type="term" value="C:plasma membrane"/>
    <property type="evidence" value="ECO:0007669"/>
    <property type="project" value="UniProtKB-SubCell"/>
</dbReference>
<gene>
    <name evidence="9" type="ORF">METZ01_LOCUS315530</name>
</gene>
<dbReference type="AlphaFoldDB" id="A0A382NNK7"/>
<keyword evidence="6 7" id="KW-0472">Membrane</keyword>
<proteinExistence type="inferred from homology"/>
<evidence type="ECO:0000313" key="9">
    <source>
        <dbReference type="EMBL" id="SVC62676.1"/>
    </source>
</evidence>
<dbReference type="InterPro" id="IPR050545">
    <property type="entry name" value="Mycobact_MmpL"/>
</dbReference>
<evidence type="ECO:0000256" key="4">
    <source>
        <dbReference type="ARBA" id="ARBA00022692"/>
    </source>
</evidence>
<feature type="transmembrane region" description="Helical" evidence="7">
    <location>
        <begin position="44"/>
        <end position="64"/>
    </location>
</feature>
<sequence length="365" mass="40226">LGITCTFFFSMIMVPVLGWVLRYRKRGLETADRAWKQIGKVPVVAWWAVIMVAIVVSAIGVYYLEEEMGKDITGSSDEVPPGLASYETLAEYSRVFEGGQTNMFIVDASDHTGENEAPIRDLDVLDAIEVMENEIDEVPETTTVSLVTILKAVHIDLGVPGVEDQSLWEILHSDCWTNTTNPLRPDCWPYAASSQPQMVDVAFDTLSVEIRSMLMNEANEALGGETQTLVYVNQPYINLRDAGELRDQIDGLLAVGFPGLPNVDVSELTGGLPLSLDINKGIHDAQSDATMMTMLVLLIVMTILFRSPRLAFFTMVAVGVVVLWQPLLMRGGNVNVNVFTAMVSTIVFGIGVDDSIHIIDRIREE</sequence>
<name>A0A382NNK7_9ZZZZ</name>
<evidence type="ECO:0000256" key="2">
    <source>
        <dbReference type="ARBA" id="ARBA00010157"/>
    </source>
</evidence>
<feature type="transmembrane region" description="Helical" evidence="7">
    <location>
        <begin position="6"/>
        <end position="23"/>
    </location>
</feature>
<protein>
    <recommendedName>
        <fullName evidence="8">Membrane transport protein MMPL domain-containing protein</fullName>
    </recommendedName>
</protein>
<keyword evidence="5 7" id="KW-1133">Transmembrane helix</keyword>
<comment type="similarity">
    <text evidence="2">Belongs to the resistance-nodulation-cell division (RND) (TC 2.A.6) family. MmpL subfamily.</text>
</comment>
<dbReference type="PANTHER" id="PTHR33406">
    <property type="entry name" value="MEMBRANE PROTEIN MJ1562-RELATED"/>
    <property type="match status" value="1"/>
</dbReference>
<evidence type="ECO:0000256" key="1">
    <source>
        <dbReference type="ARBA" id="ARBA00004651"/>
    </source>
</evidence>
<dbReference type="InterPro" id="IPR004869">
    <property type="entry name" value="MMPL_dom"/>
</dbReference>
<feature type="transmembrane region" description="Helical" evidence="7">
    <location>
        <begin position="334"/>
        <end position="352"/>
    </location>
</feature>
<feature type="transmembrane region" description="Helical" evidence="7">
    <location>
        <begin position="310"/>
        <end position="328"/>
    </location>
</feature>